<accession>X0X618</accession>
<reference evidence="1" key="1">
    <citation type="journal article" date="2014" name="Front. Microbiol.">
        <title>High frequency of phylogenetically diverse reductive dehalogenase-homologous genes in deep subseafloor sedimentary metagenomes.</title>
        <authorList>
            <person name="Kawai M."/>
            <person name="Futagami T."/>
            <person name="Toyoda A."/>
            <person name="Takaki Y."/>
            <person name="Nishi S."/>
            <person name="Hori S."/>
            <person name="Arai W."/>
            <person name="Tsubouchi T."/>
            <person name="Morono Y."/>
            <person name="Uchiyama I."/>
            <person name="Ito T."/>
            <person name="Fujiyama A."/>
            <person name="Inagaki F."/>
            <person name="Takami H."/>
        </authorList>
    </citation>
    <scope>NUCLEOTIDE SEQUENCE</scope>
    <source>
        <strain evidence="1">Expedition CK06-06</strain>
    </source>
</reference>
<dbReference type="EMBL" id="BARS01048639">
    <property type="protein sequence ID" value="GAG38674.1"/>
    <property type="molecule type" value="Genomic_DNA"/>
</dbReference>
<gene>
    <name evidence="1" type="ORF">S01H1_72862</name>
</gene>
<feature type="non-terminal residue" evidence="1">
    <location>
        <position position="85"/>
    </location>
</feature>
<proteinExistence type="predicted"/>
<name>X0X618_9ZZZZ</name>
<organism evidence="1">
    <name type="scientific">marine sediment metagenome</name>
    <dbReference type="NCBI Taxonomy" id="412755"/>
    <lineage>
        <taxon>unclassified sequences</taxon>
        <taxon>metagenomes</taxon>
        <taxon>ecological metagenomes</taxon>
    </lineage>
</organism>
<dbReference type="AlphaFoldDB" id="X0X618"/>
<protein>
    <submittedName>
        <fullName evidence="1">Uncharacterized protein</fullName>
    </submittedName>
</protein>
<evidence type="ECO:0000313" key="1">
    <source>
        <dbReference type="EMBL" id="GAG38674.1"/>
    </source>
</evidence>
<comment type="caution">
    <text evidence="1">The sequence shown here is derived from an EMBL/GenBank/DDBJ whole genome shotgun (WGS) entry which is preliminary data.</text>
</comment>
<sequence length="85" mass="9384">MKLVPKNGWVIGRLAITKPSNNIVVLDPTKDVSKFILIESVSPKAEAEGYKRGDLVMPETISKLFLTTGNMRATCHIEKIVCTVQ</sequence>